<keyword evidence="1" id="KW-1133">Transmembrane helix</keyword>
<feature type="transmembrane region" description="Helical" evidence="1">
    <location>
        <begin position="187"/>
        <end position="206"/>
    </location>
</feature>
<reference evidence="2 3" key="1">
    <citation type="journal article" date="2019" name="Environ. Microbiol.">
        <title>An active ?-lactamase is a part of an orchestrated cell wall stress resistance network of Bacillus subtilis and related rhizosphere species.</title>
        <authorList>
            <person name="Bucher T."/>
            <person name="Keren-Paz A."/>
            <person name="Hausser J."/>
            <person name="Olender T."/>
            <person name="Cytryn E."/>
            <person name="Kolodkin-Gal I."/>
        </authorList>
    </citation>
    <scope>NUCLEOTIDE SEQUENCE [LARGE SCALE GENOMIC DNA]</scope>
    <source>
        <strain evidence="2 3">I71</strain>
    </source>
</reference>
<gene>
    <name evidence="2" type="ORF">FC694_14795</name>
</gene>
<keyword evidence="1" id="KW-0812">Transmembrane</keyword>
<sequence length="381" mass="44946">MNIIPEHISLTKNTDNLYILTNNITQTHIKVGELEIQFLSQIYTKEATKSDAFTDEQKQYLYENYKNLGFLSKEDSYNLINKKQKNDLSRIYLLRKDPSNFFEKNEWLYKGKHIPWVLFLIGLTILVSCFIFAFNIRTWTSSVSLHNINISTFIIMYILIIFTLFIHECAHALSCYYFGGKVKEVGAMLMYMSMAFYCNVSSIYLFQKKSHRLIVLLAGIFSQLFLSAIAVIISYFAFLNGFKIDIILYYIAFNSISILFNLSPVIKLDGYWILVQLTNITNLREKSFKYILSYTRNKYRVYRNNLLKREKRIFLTYGIIGIIGTYLMWVYSVHYLNKISHTYLGHWGIYIVVGWIILLIFHIIRKVKKYIGLLKNDIIHK</sequence>
<dbReference type="RefSeq" id="WP_137052254.1">
    <property type="nucleotide sequence ID" value="NZ_SZOM01000110.1"/>
</dbReference>
<keyword evidence="1" id="KW-0472">Membrane</keyword>
<evidence type="ECO:0000313" key="3">
    <source>
        <dbReference type="Proteomes" id="UP000306037"/>
    </source>
</evidence>
<evidence type="ECO:0000313" key="2">
    <source>
        <dbReference type="EMBL" id="TKH15608.1"/>
    </source>
</evidence>
<dbReference type="EMBL" id="SZOM01000110">
    <property type="protein sequence ID" value="TKH15608.1"/>
    <property type="molecule type" value="Genomic_DNA"/>
</dbReference>
<feature type="transmembrane region" description="Helical" evidence="1">
    <location>
        <begin position="313"/>
        <end position="332"/>
    </location>
</feature>
<proteinExistence type="predicted"/>
<feature type="transmembrane region" description="Helical" evidence="1">
    <location>
        <begin position="148"/>
        <end position="167"/>
    </location>
</feature>
<feature type="transmembrane region" description="Helical" evidence="1">
    <location>
        <begin position="244"/>
        <end position="262"/>
    </location>
</feature>
<feature type="transmembrane region" description="Helical" evidence="1">
    <location>
        <begin position="114"/>
        <end position="136"/>
    </location>
</feature>
<evidence type="ECO:0008006" key="4">
    <source>
        <dbReference type="Google" id="ProtNLM"/>
    </source>
</evidence>
<organism evidence="2 3">
    <name type="scientific">Bacillus wiedmannii</name>
    <dbReference type="NCBI Taxonomy" id="1890302"/>
    <lineage>
        <taxon>Bacteria</taxon>
        <taxon>Bacillati</taxon>
        <taxon>Bacillota</taxon>
        <taxon>Bacilli</taxon>
        <taxon>Bacillales</taxon>
        <taxon>Bacillaceae</taxon>
        <taxon>Bacillus</taxon>
        <taxon>Bacillus cereus group</taxon>
    </lineage>
</organism>
<name>A0A4U2MWU0_9BACI</name>
<dbReference type="AlphaFoldDB" id="A0A4U2MWU0"/>
<comment type="caution">
    <text evidence="2">The sequence shown here is derived from an EMBL/GenBank/DDBJ whole genome shotgun (WGS) entry which is preliminary data.</text>
</comment>
<protein>
    <recommendedName>
        <fullName evidence="4">Peptidase M50</fullName>
    </recommendedName>
</protein>
<evidence type="ECO:0000256" key="1">
    <source>
        <dbReference type="SAM" id="Phobius"/>
    </source>
</evidence>
<dbReference type="Proteomes" id="UP000306037">
    <property type="component" value="Unassembled WGS sequence"/>
</dbReference>
<feature type="transmembrane region" description="Helical" evidence="1">
    <location>
        <begin position="213"/>
        <end position="238"/>
    </location>
</feature>
<feature type="transmembrane region" description="Helical" evidence="1">
    <location>
        <begin position="344"/>
        <end position="364"/>
    </location>
</feature>
<accession>A0A4U2MWU0</accession>